<comment type="cofactor">
    <cofactor evidence="1 6">
        <name>Zn(2+)</name>
        <dbReference type="ChEBI" id="CHEBI:29105"/>
    </cofactor>
</comment>
<dbReference type="SUPFAM" id="SSF51735">
    <property type="entry name" value="NAD(P)-binding Rossmann-fold domains"/>
    <property type="match status" value="1"/>
</dbReference>
<evidence type="ECO:0000256" key="6">
    <source>
        <dbReference type="RuleBase" id="RU361277"/>
    </source>
</evidence>
<dbReference type="SUPFAM" id="SSF50129">
    <property type="entry name" value="GroES-like"/>
    <property type="match status" value="1"/>
</dbReference>
<evidence type="ECO:0000313" key="8">
    <source>
        <dbReference type="EMBL" id="ENO15219.1"/>
    </source>
</evidence>
<dbReference type="HOGENOM" id="CLU_026673_14_1_6"/>
<dbReference type="PANTHER" id="PTHR43350:SF21">
    <property type="entry name" value="S-NITROSOMYCOTHIOL REDUCTASE MSCR"/>
    <property type="match status" value="1"/>
</dbReference>
<accession>N6W4Z0</accession>
<dbReference type="PATRIC" id="fig|626887.3.peg.1535"/>
<evidence type="ECO:0000256" key="2">
    <source>
        <dbReference type="ARBA" id="ARBA00008072"/>
    </source>
</evidence>
<keyword evidence="9" id="KW-1185">Reference proteome</keyword>
<evidence type="ECO:0000256" key="3">
    <source>
        <dbReference type="ARBA" id="ARBA00022723"/>
    </source>
</evidence>
<dbReference type="STRING" id="626887.J057_07711"/>
<dbReference type="PROSITE" id="PS00059">
    <property type="entry name" value="ADH_ZINC"/>
    <property type="match status" value="1"/>
</dbReference>
<keyword evidence="5" id="KW-0560">Oxidoreductase</keyword>
<dbReference type="OrthoDB" id="9770544at2"/>
<proteinExistence type="inferred from homology"/>
<organism evidence="8 9">
    <name type="scientific">Marinobacter nanhaiticus D15-8W</name>
    <dbReference type="NCBI Taxonomy" id="626887"/>
    <lineage>
        <taxon>Bacteria</taxon>
        <taxon>Pseudomonadati</taxon>
        <taxon>Pseudomonadota</taxon>
        <taxon>Gammaproteobacteria</taxon>
        <taxon>Pseudomonadales</taxon>
        <taxon>Marinobacteraceae</taxon>
        <taxon>Marinobacter</taxon>
    </lineage>
</organism>
<dbReference type="AlphaFoldDB" id="N6W4Z0"/>
<dbReference type="InterPro" id="IPR013149">
    <property type="entry name" value="ADH-like_C"/>
</dbReference>
<dbReference type="EMBL" id="APLQ01000011">
    <property type="protein sequence ID" value="ENO15219.1"/>
    <property type="molecule type" value="Genomic_DNA"/>
</dbReference>
<sequence length="353" mass="36607">MTLQPVRAAVAGDNGRPFRMASLELEAPRPEEVLVRLVACGICHTDVGMTAGCAAPTVFGHEGAGIVEQVGANVSRLAPGDPVVLSFDSCGNCSACRAGMPAACDHFMAANFSCARLDGSNALSDGVNGHFFGQSSFATYALASTRNAIRVDRDLPLDVLAPLGCGLQTGAGTVVHSLSIGEDKSLVITGAGAVGLGALMAAKRVGARPLIVVEPVEERRELALALGADYALTPENALEGGIAERLADGASFLIDTAGDSAVFQAIPDWLTDDGQVAYLTGAEGGGLKPSQSGRSVIQGDADPQQFIPQMIEWYRAGEFPVDRLVTRYAFEDIDRAYADAAASRVIKAVLVMG</sequence>
<comment type="similarity">
    <text evidence="2 6">Belongs to the zinc-containing alcohol dehydrogenase family.</text>
</comment>
<reference evidence="8 9" key="1">
    <citation type="journal article" date="2013" name="Genome Announc.">
        <title>Genome Sequence of the Polycyclic Aromatic Hydrocarbon-Degrading Bacterium Strain Marinobacter nanhaiticus D15-8WT.</title>
        <authorList>
            <person name="Cui Z."/>
            <person name="Gao W."/>
            <person name="Li Q."/>
            <person name="Xu G."/>
            <person name="Zheng L."/>
        </authorList>
    </citation>
    <scope>NUCLEOTIDE SEQUENCE [LARGE SCALE GENOMIC DNA]</scope>
    <source>
        <strain evidence="8 9">D15-8W</strain>
    </source>
</reference>
<dbReference type="Pfam" id="PF08240">
    <property type="entry name" value="ADH_N"/>
    <property type="match status" value="1"/>
</dbReference>
<dbReference type="RefSeq" id="WP_004579515.1">
    <property type="nucleotide sequence ID" value="NZ_AP028878.1"/>
</dbReference>
<protein>
    <submittedName>
        <fullName evidence="8">NAD(P)-dependent alcohol dehydrogenase</fullName>
    </submittedName>
</protein>
<dbReference type="eggNOG" id="COG1062">
    <property type="taxonomic scope" value="Bacteria"/>
</dbReference>
<dbReference type="Proteomes" id="UP000013165">
    <property type="component" value="Unassembled WGS sequence"/>
</dbReference>
<dbReference type="GO" id="GO:0008270">
    <property type="term" value="F:zinc ion binding"/>
    <property type="evidence" value="ECO:0007669"/>
    <property type="project" value="InterPro"/>
</dbReference>
<keyword evidence="4 6" id="KW-0862">Zinc</keyword>
<evidence type="ECO:0000256" key="5">
    <source>
        <dbReference type="ARBA" id="ARBA00023002"/>
    </source>
</evidence>
<dbReference type="InterPro" id="IPR013154">
    <property type="entry name" value="ADH-like_N"/>
</dbReference>
<dbReference type="GO" id="GO:0016616">
    <property type="term" value="F:oxidoreductase activity, acting on the CH-OH group of donors, NAD or NADP as acceptor"/>
    <property type="evidence" value="ECO:0007669"/>
    <property type="project" value="UniProtKB-ARBA"/>
</dbReference>
<name>N6W4Z0_9GAMM</name>
<dbReference type="InterPro" id="IPR011032">
    <property type="entry name" value="GroES-like_sf"/>
</dbReference>
<evidence type="ECO:0000256" key="1">
    <source>
        <dbReference type="ARBA" id="ARBA00001947"/>
    </source>
</evidence>
<evidence type="ECO:0000259" key="7">
    <source>
        <dbReference type="SMART" id="SM00829"/>
    </source>
</evidence>
<feature type="domain" description="Enoyl reductase (ER)" evidence="7">
    <location>
        <begin position="15"/>
        <end position="350"/>
    </location>
</feature>
<keyword evidence="3 6" id="KW-0479">Metal-binding</keyword>
<dbReference type="CDD" id="cd08278">
    <property type="entry name" value="benzyl_alcohol_DH"/>
    <property type="match status" value="1"/>
</dbReference>
<dbReference type="InterPro" id="IPR036291">
    <property type="entry name" value="NAD(P)-bd_dom_sf"/>
</dbReference>
<dbReference type="Gene3D" id="3.90.180.10">
    <property type="entry name" value="Medium-chain alcohol dehydrogenases, catalytic domain"/>
    <property type="match status" value="1"/>
</dbReference>
<dbReference type="InterPro" id="IPR002328">
    <property type="entry name" value="ADH_Zn_CS"/>
</dbReference>
<dbReference type="SMART" id="SM00829">
    <property type="entry name" value="PKS_ER"/>
    <property type="match status" value="1"/>
</dbReference>
<dbReference type="PANTHER" id="PTHR43350">
    <property type="entry name" value="NAD-DEPENDENT ALCOHOL DEHYDROGENASE"/>
    <property type="match status" value="1"/>
</dbReference>
<gene>
    <name evidence="8" type="ORF">J057_07711</name>
</gene>
<evidence type="ECO:0000313" key="9">
    <source>
        <dbReference type="Proteomes" id="UP000013165"/>
    </source>
</evidence>
<evidence type="ECO:0000256" key="4">
    <source>
        <dbReference type="ARBA" id="ARBA00022833"/>
    </source>
</evidence>
<dbReference type="Gene3D" id="3.40.50.720">
    <property type="entry name" value="NAD(P)-binding Rossmann-like Domain"/>
    <property type="match status" value="1"/>
</dbReference>
<comment type="caution">
    <text evidence="8">The sequence shown here is derived from an EMBL/GenBank/DDBJ whole genome shotgun (WGS) entry which is preliminary data.</text>
</comment>
<dbReference type="Pfam" id="PF00107">
    <property type="entry name" value="ADH_zinc_N"/>
    <property type="match status" value="1"/>
</dbReference>
<dbReference type="InterPro" id="IPR020843">
    <property type="entry name" value="ER"/>
</dbReference>